<protein>
    <submittedName>
        <fullName evidence="4">O-methyltransferase involved in polyketide biosynthesis</fullName>
    </submittedName>
</protein>
<evidence type="ECO:0000256" key="2">
    <source>
        <dbReference type="ARBA" id="ARBA00022679"/>
    </source>
</evidence>
<dbReference type="PANTHER" id="PTHR43619:SF2">
    <property type="entry name" value="S-ADENOSYL-L-METHIONINE-DEPENDENT METHYLTRANSFERASES SUPERFAMILY PROTEIN"/>
    <property type="match status" value="1"/>
</dbReference>
<sequence>MLTGVSETALLTLNGRAFQARHPQAIIDDPMAIRLVDSIDFDFDKFGRRKGQEMALRSLALDRAALQYLSEHPAATVVALAEGLQTSFWRLNSALPNAEFRWLTVDFEPIIALRKRLLPSSTRITNLAQSALDYSWMDTVETSNGVFITAEGLLMYLQPDEAMGLITECAKRFPGGQMIFDLPPVLVKKFAKNGLKSSKEYRVPPMPFSLSANQLADLANSVPGIRAAHDLPMPEPGRHVQEAVPGLLAVAADQADPRRLHAAGIRLNRSAVRSCSSSSAIRQTPPIRPRRRPACAGRWSGRHGRTWAPFGTCRPNVGAFGPRPLSIRLRPSVYGNEWRSHAHHRRLHAVRRTWPVSDAAPDVFDLPDGSEQVEVTVPATWELEYDAILRAVAMCPAQALRVCE</sequence>
<name>G8RK85_MYCRN</name>
<keyword evidence="2 4" id="KW-0808">Transferase</keyword>
<dbReference type="SUPFAM" id="SSF53335">
    <property type="entry name" value="S-adenosyl-L-methionine-dependent methyltransferases"/>
    <property type="match status" value="1"/>
</dbReference>
<evidence type="ECO:0000313" key="5">
    <source>
        <dbReference type="Proteomes" id="UP000005442"/>
    </source>
</evidence>
<keyword evidence="5" id="KW-1185">Reference proteome</keyword>
<dbReference type="KEGG" id="mrh:MycrhN_1696"/>
<dbReference type="Gene3D" id="3.40.50.150">
    <property type="entry name" value="Vaccinia Virus protein VP39"/>
    <property type="match status" value="1"/>
</dbReference>
<dbReference type="AlphaFoldDB" id="G8RK85"/>
<dbReference type="eggNOG" id="COG3315">
    <property type="taxonomic scope" value="Bacteria"/>
</dbReference>
<dbReference type="Pfam" id="PF04072">
    <property type="entry name" value="LCM"/>
    <property type="match status" value="1"/>
</dbReference>
<evidence type="ECO:0000313" key="4">
    <source>
        <dbReference type="EMBL" id="AEV72310.1"/>
    </source>
</evidence>
<dbReference type="Proteomes" id="UP000005442">
    <property type="component" value="Chromosome"/>
</dbReference>
<reference evidence="4 5" key="1">
    <citation type="submission" date="2011-12" db="EMBL/GenBank/DDBJ databases">
        <title>Complete sequence of Mycobacterium rhodesiae NBB3.</title>
        <authorList>
            <consortium name="US DOE Joint Genome Institute"/>
            <person name="Lucas S."/>
            <person name="Han J."/>
            <person name="Lapidus A."/>
            <person name="Cheng J.-F."/>
            <person name="Goodwin L."/>
            <person name="Pitluck S."/>
            <person name="Peters L."/>
            <person name="Mikhailova N."/>
            <person name="Gu W."/>
            <person name="Detter J.C."/>
            <person name="Han C."/>
            <person name="Tapia R."/>
            <person name="Land M."/>
            <person name="Hauser L."/>
            <person name="Kyrpides N."/>
            <person name="Ivanova N."/>
            <person name="Pagani I."/>
            <person name="Mattes T."/>
            <person name="Holmes A."/>
            <person name="Rutledge P."/>
            <person name="Paulsen I."/>
            <person name="Coleman N."/>
            <person name="Woyke T."/>
        </authorList>
    </citation>
    <scope>NUCLEOTIDE SEQUENCE [LARGE SCALE GENOMIC DNA]</scope>
    <source>
        <strain evidence="4 5">NBB3</strain>
    </source>
</reference>
<evidence type="ECO:0000256" key="1">
    <source>
        <dbReference type="ARBA" id="ARBA00022603"/>
    </source>
</evidence>
<dbReference type="HOGENOM" id="CLU_681183_0_0_11"/>
<dbReference type="GO" id="GO:0008168">
    <property type="term" value="F:methyltransferase activity"/>
    <property type="evidence" value="ECO:0007669"/>
    <property type="project" value="UniProtKB-KW"/>
</dbReference>
<gene>
    <name evidence="4" type="ordered locus">MycrhN_1696</name>
</gene>
<keyword evidence="1 4" id="KW-0489">Methyltransferase</keyword>
<dbReference type="EMBL" id="CP003169">
    <property type="protein sequence ID" value="AEV72310.1"/>
    <property type="molecule type" value="Genomic_DNA"/>
</dbReference>
<accession>G8RK85</accession>
<dbReference type="GO" id="GO:0032259">
    <property type="term" value="P:methylation"/>
    <property type="evidence" value="ECO:0007669"/>
    <property type="project" value="UniProtKB-KW"/>
</dbReference>
<dbReference type="PANTHER" id="PTHR43619">
    <property type="entry name" value="S-ADENOSYL-L-METHIONINE-DEPENDENT METHYLTRANSFERASE YKTD-RELATED"/>
    <property type="match status" value="1"/>
</dbReference>
<dbReference type="PATRIC" id="fig|710685.3.peg.1703"/>
<proteinExistence type="predicted"/>
<dbReference type="InterPro" id="IPR029063">
    <property type="entry name" value="SAM-dependent_MTases_sf"/>
</dbReference>
<feature type="region of interest" description="Disordered" evidence="3">
    <location>
        <begin position="276"/>
        <end position="298"/>
    </location>
</feature>
<dbReference type="InterPro" id="IPR007213">
    <property type="entry name" value="Ppm1/Ppm2/Tcmp"/>
</dbReference>
<dbReference type="STRING" id="710685.MycrhN_1696"/>
<organism evidence="4 5">
    <name type="scientific">Mycolicibacterium rhodesiae (strain NBB3)</name>
    <name type="common">Mycobacterium rhodesiae</name>
    <dbReference type="NCBI Taxonomy" id="710685"/>
    <lineage>
        <taxon>Bacteria</taxon>
        <taxon>Bacillati</taxon>
        <taxon>Actinomycetota</taxon>
        <taxon>Actinomycetes</taxon>
        <taxon>Mycobacteriales</taxon>
        <taxon>Mycobacteriaceae</taxon>
        <taxon>Mycolicibacterium</taxon>
    </lineage>
</organism>
<evidence type="ECO:0000256" key="3">
    <source>
        <dbReference type="SAM" id="MobiDB-lite"/>
    </source>
</evidence>